<accession>A0A835HXU6</accession>
<evidence type="ECO:0000313" key="2">
    <source>
        <dbReference type="EMBL" id="KAF9606696.1"/>
    </source>
</evidence>
<sequence>MKKQPRMLDLVNDAFKCFAREPRSCMNELGSHGDTHAEHGEDNNSENNSREDIKAKKLRDDATQPLYPSCGVEETKLSVIVELVGLKSTHNWSNNSFDELLKTLKRVLPSGGSGSHKRARKNFLDDDNGCSSEQLSGKRARKYHSYEQNHPSKKRGTKGEISWESDGFYSLAEEQHNGIRTKRTVGVDLDKPRVGVDLDKLRVGVDLDKLMERMDPVCGWWCIHGQSELQIFEPRQKIFVLFDEDGRPVGDKAAEYSSHLGEYSRAHASIAHHRWKNEEYNLSGTTKEKVMAKANEYWRKYKSSSLRKVYDKYRTDEERKRHCPGAVRKEDWEKFVDNESIEAAKSRRVNGKLSRQAAIARQRSGRKGSARIAHELESIKEIVASNPASTMLDLDHDPVAQVLGRDTKGRFRGLGAGVSRRGLDASAPAKNQLKMQKEMTSTLMGRSRI</sequence>
<evidence type="ECO:0000313" key="3">
    <source>
        <dbReference type="Proteomes" id="UP000631114"/>
    </source>
</evidence>
<evidence type="ECO:0008006" key="4">
    <source>
        <dbReference type="Google" id="ProtNLM"/>
    </source>
</evidence>
<organism evidence="2 3">
    <name type="scientific">Coptis chinensis</name>
    <dbReference type="NCBI Taxonomy" id="261450"/>
    <lineage>
        <taxon>Eukaryota</taxon>
        <taxon>Viridiplantae</taxon>
        <taxon>Streptophyta</taxon>
        <taxon>Embryophyta</taxon>
        <taxon>Tracheophyta</taxon>
        <taxon>Spermatophyta</taxon>
        <taxon>Magnoliopsida</taxon>
        <taxon>Ranunculales</taxon>
        <taxon>Ranunculaceae</taxon>
        <taxon>Coptidoideae</taxon>
        <taxon>Coptis</taxon>
    </lineage>
</organism>
<evidence type="ECO:0000256" key="1">
    <source>
        <dbReference type="SAM" id="MobiDB-lite"/>
    </source>
</evidence>
<dbReference type="AlphaFoldDB" id="A0A835HXU6"/>
<gene>
    <name evidence="2" type="ORF">IFM89_027740</name>
</gene>
<dbReference type="EMBL" id="JADFTS010000005">
    <property type="protein sequence ID" value="KAF9606696.1"/>
    <property type="molecule type" value="Genomic_DNA"/>
</dbReference>
<feature type="region of interest" description="Disordered" evidence="1">
    <location>
        <begin position="28"/>
        <end position="66"/>
    </location>
</feature>
<proteinExistence type="predicted"/>
<name>A0A835HXU6_9MAGN</name>
<protein>
    <recommendedName>
        <fullName evidence="4">Transposase, Ptta/En/Spm, plant</fullName>
    </recommendedName>
</protein>
<feature type="region of interest" description="Disordered" evidence="1">
    <location>
        <begin position="109"/>
        <end position="160"/>
    </location>
</feature>
<dbReference type="PANTHER" id="PTHR33499:SF11">
    <property type="entry name" value="NO APICAL MERISTEM-ASSOCIATED C-TERMINAL DOMAIN-CONTAINING PROTEIN"/>
    <property type="match status" value="1"/>
</dbReference>
<keyword evidence="3" id="KW-1185">Reference proteome</keyword>
<dbReference type="Proteomes" id="UP000631114">
    <property type="component" value="Unassembled WGS sequence"/>
</dbReference>
<dbReference type="OrthoDB" id="1717030at2759"/>
<reference evidence="2 3" key="1">
    <citation type="submission" date="2020-10" db="EMBL/GenBank/DDBJ databases">
        <title>The Coptis chinensis genome and diversification of protoberbering-type alkaloids.</title>
        <authorList>
            <person name="Wang B."/>
            <person name="Shu S."/>
            <person name="Song C."/>
            <person name="Liu Y."/>
        </authorList>
    </citation>
    <scope>NUCLEOTIDE SEQUENCE [LARGE SCALE GENOMIC DNA]</scope>
    <source>
        <strain evidence="2">HL-2020</strain>
        <tissue evidence="2">Leaf</tissue>
    </source>
</reference>
<dbReference type="PANTHER" id="PTHR33499">
    <property type="entry name" value="OS12G0282400 PROTEIN-RELATED"/>
    <property type="match status" value="1"/>
</dbReference>
<feature type="compositionally biased region" description="Basic and acidic residues" evidence="1">
    <location>
        <begin position="31"/>
        <end position="62"/>
    </location>
</feature>
<comment type="caution">
    <text evidence="2">The sequence shown here is derived from an EMBL/GenBank/DDBJ whole genome shotgun (WGS) entry which is preliminary data.</text>
</comment>